<protein>
    <submittedName>
        <fullName evidence="2">Heterodisulfide reductase subunit C</fullName>
        <ecNumber evidence="2">1.8.98.5</ecNumber>
    </submittedName>
</protein>
<proteinExistence type="predicted"/>
<name>A0A485LWP9_9ZZZZ</name>
<reference evidence="2" key="1">
    <citation type="submission" date="2019-03" db="EMBL/GenBank/DDBJ databases">
        <authorList>
            <person name="Hao L."/>
        </authorList>
    </citation>
    <scope>NUCLEOTIDE SEQUENCE</scope>
</reference>
<dbReference type="PANTHER" id="PTHR43255">
    <property type="entry name" value="IRON-SULFUR-BINDING OXIDOREDUCTASE FADF-RELATED-RELATED"/>
    <property type="match status" value="1"/>
</dbReference>
<evidence type="ECO:0000313" key="2">
    <source>
        <dbReference type="EMBL" id="VFU12187.1"/>
    </source>
</evidence>
<accession>A0A485LWP9</accession>
<gene>
    <name evidence="2" type="ORF">SCFA_1590002</name>
</gene>
<dbReference type="Gene3D" id="1.10.1060.10">
    <property type="entry name" value="Alpha-helical ferredoxin"/>
    <property type="match status" value="1"/>
</dbReference>
<keyword evidence="2" id="KW-0560">Oxidoreductase</keyword>
<dbReference type="AlphaFoldDB" id="A0A485LWP9"/>
<dbReference type="EC" id="1.8.98.5" evidence="2"/>
<dbReference type="InterPro" id="IPR051460">
    <property type="entry name" value="HdrC_iron-sulfur_subunit"/>
</dbReference>
<dbReference type="EMBL" id="CAADRN010000067">
    <property type="protein sequence ID" value="VFU12187.1"/>
    <property type="molecule type" value="Genomic_DNA"/>
</dbReference>
<dbReference type="GO" id="GO:0005886">
    <property type="term" value="C:plasma membrane"/>
    <property type="evidence" value="ECO:0007669"/>
    <property type="project" value="TreeGrafter"/>
</dbReference>
<dbReference type="PROSITE" id="PS51379">
    <property type="entry name" value="4FE4S_FER_2"/>
    <property type="match status" value="1"/>
</dbReference>
<dbReference type="GO" id="GO:0051536">
    <property type="term" value="F:iron-sulfur cluster binding"/>
    <property type="evidence" value="ECO:0007669"/>
    <property type="project" value="InterPro"/>
</dbReference>
<dbReference type="SUPFAM" id="SSF46548">
    <property type="entry name" value="alpha-helical ferredoxin"/>
    <property type="match status" value="1"/>
</dbReference>
<dbReference type="GO" id="GO:0016491">
    <property type="term" value="F:oxidoreductase activity"/>
    <property type="evidence" value="ECO:0007669"/>
    <property type="project" value="UniProtKB-KW"/>
</dbReference>
<dbReference type="InterPro" id="IPR009051">
    <property type="entry name" value="Helical_ferredxn"/>
</dbReference>
<dbReference type="Pfam" id="PF13183">
    <property type="entry name" value="Fer4_8"/>
    <property type="match status" value="1"/>
</dbReference>
<dbReference type="InterPro" id="IPR017896">
    <property type="entry name" value="4Fe4S_Fe-S-bd"/>
</dbReference>
<evidence type="ECO:0000259" key="1">
    <source>
        <dbReference type="PROSITE" id="PS51379"/>
    </source>
</evidence>
<feature type="domain" description="4Fe-4S ferredoxin-type" evidence="1">
    <location>
        <begin position="26"/>
        <end position="56"/>
    </location>
</feature>
<dbReference type="PANTHER" id="PTHR43255:SF2">
    <property type="entry name" value="HETERODISULFIDE REDUCTASE RELATED PROTEIN"/>
    <property type="match status" value="1"/>
</dbReference>
<sequence>MKTLKGAGAAQPLLYDCGFAREIYALEGGAQLKRCMQCGVCAVSCPSRQEMDYTPRRLFSLIRAGRKEEVLDANTIWVCTSCCTCRVRCPRGIDILGLMHELQFYYLRSWFKVHSRASFQQAFWQELRERGRIGEAGVMLRCWLKEGGLTGAVLKSLEMKGTGLRLLRRGRLRLIPPKIEGLTGLNKIIDKALAQQGYAE</sequence>
<organism evidence="2">
    <name type="scientific">anaerobic digester metagenome</name>
    <dbReference type="NCBI Taxonomy" id="1263854"/>
    <lineage>
        <taxon>unclassified sequences</taxon>
        <taxon>metagenomes</taxon>
        <taxon>ecological metagenomes</taxon>
    </lineage>
</organism>